<keyword evidence="6" id="KW-1185">Reference proteome</keyword>
<accession>A0A183SRC1</accession>
<dbReference type="SUPFAM" id="SSF57850">
    <property type="entry name" value="RING/U-box"/>
    <property type="match status" value="1"/>
</dbReference>
<feature type="region of interest" description="Disordered" evidence="2">
    <location>
        <begin position="330"/>
        <end position="351"/>
    </location>
</feature>
<evidence type="ECO:0000313" key="5">
    <source>
        <dbReference type="EMBL" id="VDL93154.1"/>
    </source>
</evidence>
<feature type="compositionally biased region" description="Polar residues" evidence="2">
    <location>
        <begin position="533"/>
        <end position="577"/>
    </location>
</feature>
<dbReference type="Pfam" id="PF25454">
    <property type="entry name" value="zf-C3HC4_IRF-2BP1_2"/>
    <property type="match status" value="1"/>
</dbReference>
<dbReference type="Pfam" id="PF11261">
    <property type="entry name" value="IRF-2BP1_2"/>
    <property type="match status" value="1"/>
</dbReference>
<dbReference type="WBParaSite" id="SSLN_0000698201-mRNA-1">
    <property type="protein sequence ID" value="SSLN_0000698201-mRNA-1"/>
    <property type="gene ID" value="SSLN_0000698201"/>
</dbReference>
<name>A0A183SRC1_SCHSO</name>
<comment type="similarity">
    <text evidence="1">Belongs to the IRF2BP family.</text>
</comment>
<dbReference type="Proteomes" id="UP000275846">
    <property type="component" value="Unassembled WGS sequence"/>
</dbReference>
<sequence length="600" mass="64561">MDKSVYREEAHLLPNSLFYPRTQHSASQHNVNKEPAAPRIQCFLCELPRSPWALIFDFSLPVCRGCVNYEGADRVEQVIQWVLAQKSGQDCTSVTNQTFVHFGGELNQTAATAAHTTASLLHRSAPITPSSTSCTSPSSRLPLTSPTSTVGIRDETGAGKYIHCVSTASGTDTSTKFASVLSNVTTVPDPRTTSDVIKSLNYNSTTVAAAVYFEALRILRTRQATEPPLDCIRLPHLVRLRKRPSCTALLVGLMDSSSLVASRERPFFEFPPGSGHLVRGVDNLAGEMCVSGGDQGSESTTAVAIEVELPAQSNRWHSLDHLLDLLTPTVSPSGGAGVEESQPHKKQQQQQQQLSNCTILSELDPERRHVGQGRSCNDITSSTDKDTPGRTGSEVTEKVKCLFCSTCLEGTHFVQCPAKANHRFCFACARQYLLQDVRPWLRKVTTSGLPKIYCPSGQLCMLPGSKSPWALMESELAVILGMQPPSPSACEKRPPAPSAGAGQGAGQGLSPETSSNCEPQRAKRSRSDEEVQDQQNNRLSGGRSNLESAYTPKAASTANGCTESELPSSPTTKSASLFPSLGKVDELPSALSHSSAHQTA</sequence>
<dbReference type="InterPro" id="IPR044882">
    <property type="entry name" value="I2BP1/2_C3HC4-RING_sf"/>
</dbReference>
<evidence type="ECO:0000256" key="2">
    <source>
        <dbReference type="SAM" id="MobiDB-lite"/>
    </source>
</evidence>
<dbReference type="InterPro" id="IPR022750">
    <property type="entry name" value="IRF-2BP1_2-like_Znf"/>
</dbReference>
<gene>
    <name evidence="5" type="ORF">SSLN_LOCUS6769</name>
</gene>
<dbReference type="AlphaFoldDB" id="A0A183SRC1"/>
<dbReference type="EMBL" id="UYSU01033843">
    <property type="protein sequence ID" value="VDL93154.1"/>
    <property type="molecule type" value="Genomic_DNA"/>
</dbReference>
<feature type="region of interest" description="Disordered" evidence="2">
    <location>
        <begin position="128"/>
        <end position="149"/>
    </location>
</feature>
<dbReference type="Gene3D" id="1.10.10.1580">
    <property type="entry name" value="Interferon regulatory factor 2-binding protein"/>
    <property type="match status" value="1"/>
</dbReference>
<feature type="region of interest" description="Disordered" evidence="2">
    <location>
        <begin position="368"/>
        <end position="392"/>
    </location>
</feature>
<feature type="region of interest" description="Disordered" evidence="2">
    <location>
        <begin position="483"/>
        <end position="580"/>
    </location>
</feature>
<evidence type="ECO:0000313" key="6">
    <source>
        <dbReference type="Proteomes" id="UP000275846"/>
    </source>
</evidence>
<dbReference type="InterPro" id="IPR057414">
    <property type="entry name" value="Zf-C3HC4_IRF-2BP1_2"/>
</dbReference>
<evidence type="ECO:0000259" key="3">
    <source>
        <dbReference type="Pfam" id="PF11261"/>
    </source>
</evidence>
<protein>
    <submittedName>
        <fullName evidence="7">IRF-2BP1_2 domain-containing protein</fullName>
    </submittedName>
</protein>
<dbReference type="OrthoDB" id="45007at2759"/>
<reference evidence="7" key="1">
    <citation type="submission" date="2016-06" db="UniProtKB">
        <authorList>
            <consortium name="WormBaseParasite"/>
        </authorList>
    </citation>
    <scope>IDENTIFICATION</scope>
</reference>
<proteinExistence type="inferred from homology"/>
<evidence type="ECO:0000313" key="7">
    <source>
        <dbReference type="WBParaSite" id="SSLN_0000698201-mRNA-1"/>
    </source>
</evidence>
<evidence type="ECO:0000256" key="1">
    <source>
        <dbReference type="ARBA" id="ARBA00010802"/>
    </source>
</evidence>
<evidence type="ECO:0000259" key="4">
    <source>
        <dbReference type="Pfam" id="PF25454"/>
    </source>
</evidence>
<organism evidence="7">
    <name type="scientific">Schistocephalus solidus</name>
    <name type="common">Tapeworm</name>
    <dbReference type="NCBI Taxonomy" id="70667"/>
    <lineage>
        <taxon>Eukaryota</taxon>
        <taxon>Metazoa</taxon>
        <taxon>Spiralia</taxon>
        <taxon>Lophotrochozoa</taxon>
        <taxon>Platyhelminthes</taxon>
        <taxon>Cestoda</taxon>
        <taxon>Eucestoda</taxon>
        <taxon>Diphyllobothriidea</taxon>
        <taxon>Diphyllobothriidae</taxon>
        <taxon>Schistocephalus</taxon>
    </lineage>
</organism>
<reference evidence="5 6" key="2">
    <citation type="submission" date="2018-11" db="EMBL/GenBank/DDBJ databases">
        <authorList>
            <consortium name="Pathogen Informatics"/>
        </authorList>
    </citation>
    <scope>NUCLEOTIDE SEQUENCE [LARGE SCALE GENOMIC DNA]</scope>
    <source>
        <strain evidence="5 6">NST_G2</strain>
    </source>
</reference>
<feature type="domain" description="Interferon regulatory factor 2-binding protein 1/2-like zinc finger" evidence="3">
    <location>
        <begin position="38"/>
        <end position="82"/>
    </location>
</feature>
<feature type="domain" description="Interferon regulatory factor 2-binding protein 1/2-like C3HC4 zinc finger" evidence="4">
    <location>
        <begin position="399"/>
        <end position="480"/>
    </location>
</feature>
<dbReference type="STRING" id="70667.A0A183SRC1"/>